<protein>
    <submittedName>
        <fullName evidence="1">Uncharacterized protein</fullName>
    </submittedName>
</protein>
<sequence length="60" mass="7048">MVLMQEIRYFFWLDIVTLSAVFSMPLVAAKHSHRFCSYKKRKVKHCLSFAASPLRLCVDQ</sequence>
<organism evidence="1">
    <name type="scientific">Arundo donax</name>
    <name type="common">Giant reed</name>
    <name type="synonym">Donax arundinaceus</name>
    <dbReference type="NCBI Taxonomy" id="35708"/>
    <lineage>
        <taxon>Eukaryota</taxon>
        <taxon>Viridiplantae</taxon>
        <taxon>Streptophyta</taxon>
        <taxon>Embryophyta</taxon>
        <taxon>Tracheophyta</taxon>
        <taxon>Spermatophyta</taxon>
        <taxon>Magnoliopsida</taxon>
        <taxon>Liliopsida</taxon>
        <taxon>Poales</taxon>
        <taxon>Poaceae</taxon>
        <taxon>PACMAD clade</taxon>
        <taxon>Arundinoideae</taxon>
        <taxon>Arundineae</taxon>
        <taxon>Arundo</taxon>
    </lineage>
</organism>
<reference evidence="1" key="2">
    <citation type="journal article" date="2015" name="Data Brief">
        <title>Shoot transcriptome of the giant reed, Arundo donax.</title>
        <authorList>
            <person name="Barrero R.A."/>
            <person name="Guerrero F.D."/>
            <person name="Moolhuijzen P."/>
            <person name="Goolsby J.A."/>
            <person name="Tidwell J."/>
            <person name="Bellgard S.E."/>
            <person name="Bellgard M.I."/>
        </authorList>
    </citation>
    <scope>NUCLEOTIDE SEQUENCE</scope>
    <source>
        <tissue evidence="1">Shoot tissue taken approximately 20 cm above the soil surface</tissue>
    </source>
</reference>
<name>A0A0A9FM98_ARUDO</name>
<dbReference type="AlphaFoldDB" id="A0A0A9FM98"/>
<evidence type="ECO:0000313" key="1">
    <source>
        <dbReference type="EMBL" id="JAE13477.1"/>
    </source>
</evidence>
<proteinExistence type="predicted"/>
<reference evidence="1" key="1">
    <citation type="submission" date="2014-09" db="EMBL/GenBank/DDBJ databases">
        <authorList>
            <person name="Magalhaes I.L.F."/>
            <person name="Oliveira U."/>
            <person name="Santos F.R."/>
            <person name="Vidigal T.H.D.A."/>
            <person name="Brescovit A.D."/>
            <person name="Santos A.J."/>
        </authorList>
    </citation>
    <scope>NUCLEOTIDE SEQUENCE</scope>
    <source>
        <tissue evidence="1">Shoot tissue taken approximately 20 cm above the soil surface</tissue>
    </source>
</reference>
<accession>A0A0A9FM98</accession>
<dbReference type="EMBL" id="GBRH01184419">
    <property type="protein sequence ID" value="JAE13477.1"/>
    <property type="molecule type" value="Transcribed_RNA"/>
</dbReference>